<evidence type="ECO:0000313" key="2">
    <source>
        <dbReference type="Proteomes" id="UP000249789"/>
    </source>
</evidence>
<gene>
    <name evidence="1" type="ORF">BO72DRAFT_248934</name>
</gene>
<reference evidence="1 2" key="1">
    <citation type="submission" date="2018-02" db="EMBL/GenBank/DDBJ databases">
        <title>The genomes of Aspergillus section Nigri reveals drivers in fungal speciation.</title>
        <authorList>
            <consortium name="DOE Joint Genome Institute"/>
            <person name="Vesth T.C."/>
            <person name="Nybo J."/>
            <person name="Theobald S."/>
            <person name="Brandl J."/>
            <person name="Frisvad J.C."/>
            <person name="Nielsen K.F."/>
            <person name="Lyhne E.K."/>
            <person name="Kogle M.E."/>
            <person name="Kuo A."/>
            <person name="Riley R."/>
            <person name="Clum A."/>
            <person name="Nolan M."/>
            <person name="Lipzen A."/>
            <person name="Salamov A."/>
            <person name="Henrissat B."/>
            <person name="Wiebenga A."/>
            <person name="De vries R.P."/>
            <person name="Grigoriev I.V."/>
            <person name="Mortensen U.H."/>
            <person name="Andersen M.R."/>
            <person name="Baker S.E."/>
        </authorList>
    </citation>
    <scope>NUCLEOTIDE SEQUENCE [LARGE SCALE GENOMIC DNA]</scope>
    <source>
        <strain evidence="1 2">CBS 313.89</strain>
    </source>
</reference>
<dbReference type="AlphaFoldDB" id="A0A8G1RK27"/>
<dbReference type="OrthoDB" id="4361376at2759"/>
<keyword evidence="2" id="KW-1185">Reference proteome</keyword>
<dbReference type="VEuPathDB" id="FungiDB:BO72DRAFT_248934"/>
<dbReference type="RefSeq" id="XP_040797205.1">
    <property type="nucleotide sequence ID" value="XM_040940006.1"/>
</dbReference>
<dbReference type="Gene3D" id="3.40.30.10">
    <property type="entry name" value="Glutaredoxin"/>
    <property type="match status" value="1"/>
</dbReference>
<organism evidence="1 2">
    <name type="scientific">Aspergillus fijiensis CBS 313.89</name>
    <dbReference type="NCBI Taxonomy" id="1448319"/>
    <lineage>
        <taxon>Eukaryota</taxon>
        <taxon>Fungi</taxon>
        <taxon>Dikarya</taxon>
        <taxon>Ascomycota</taxon>
        <taxon>Pezizomycotina</taxon>
        <taxon>Eurotiomycetes</taxon>
        <taxon>Eurotiomycetidae</taxon>
        <taxon>Eurotiales</taxon>
        <taxon>Aspergillaceae</taxon>
        <taxon>Aspergillus</taxon>
    </lineage>
</organism>
<dbReference type="SUPFAM" id="SSF52833">
    <property type="entry name" value="Thioredoxin-like"/>
    <property type="match status" value="1"/>
</dbReference>
<evidence type="ECO:0000313" key="1">
    <source>
        <dbReference type="EMBL" id="RAK73195.1"/>
    </source>
</evidence>
<sequence>MPVKVLRDPGEVIEAINETPKSVVVHYWPPWMGPNSPLLPLFEEADETRGGEVDLVIVNSGFILPPHSPDEMPLTVLYKGGEEVETAPFDPIQIQQLIDNA</sequence>
<name>A0A8G1RK27_9EURO</name>
<accession>A0A8G1RK27</accession>
<dbReference type="Proteomes" id="UP000249789">
    <property type="component" value="Unassembled WGS sequence"/>
</dbReference>
<proteinExistence type="predicted"/>
<dbReference type="InterPro" id="IPR036249">
    <property type="entry name" value="Thioredoxin-like_sf"/>
</dbReference>
<dbReference type="GeneID" id="63857339"/>
<dbReference type="EMBL" id="KZ824683">
    <property type="protein sequence ID" value="RAK73195.1"/>
    <property type="molecule type" value="Genomic_DNA"/>
</dbReference>
<evidence type="ECO:0008006" key="3">
    <source>
        <dbReference type="Google" id="ProtNLM"/>
    </source>
</evidence>
<protein>
    <recommendedName>
        <fullName evidence="3">Thioredoxin domain-containing protein</fullName>
    </recommendedName>
</protein>